<dbReference type="PROSITE" id="PS51710">
    <property type="entry name" value="G_OBG"/>
    <property type="match status" value="1"/>
</dbReference>
<evidence type="ECO:0000313" key="5">
    <source>
        <dbReference type="EMBL" id="CAH1791867.1"/>
    </source>
</evidence>
<dbReference type="PANTHER" id="PTHR11702">
    <property type="entry name" value="DEVELOPMENTALLY REGULATED GTP-BINDING PROTEIN-RELATED"/>
    <property type="match status" value="1"/>
</dbReference>
<dbReference type="InterPro" id="IPR006169">
    <property type="entry name" value="GTP1_OBG_dom"/>
</dbReference>
<dbReference type="OrthoDB" id="347018at2759"/>
<dbReference type="SUPFAM" id="SSF52540">
    <property type="entry name" value="P-loop containing nucleoside triphosphate hydrolases"/>
    <property type="match status" value="1"/>
</dbReference>
<dbReference type="InterPro" id="IPR014100">
    <property type="entry name" value="GTP-bd_Obg/CgtA"/>
</dbReference>
<dbReference type="Proteomes" id="UP000749559">
    <property type="component" value="Unassembled WGS sequence"/>
</dbReference>
<comment type="similarity">
    <text evidence="1">Belongs to the TRAFAC class OBG-HflX-like GTPase superfamily. OBG GTPase family.</text>
</comment>
<gene>
    <name evidence="5" type="ORF">OFUS_LOCUS16908</name>
</gene>
<evidence type="ECO:0000313" key="6">
    <source>
        <dbReference type="Proteomes" id="UP000749559"/>
    </source>
</evidence>
<reference evidence="5" key="1">
    <citation type="submission" date="2022-03" db="EMBL/GenBank/DDBJ databases">
        <authorList>
            <person name="Martin C."/>
        </authorList>
    </citation>
    <scope>NUCLEOTIDE SEQUENCE</scope>
</reference>
<dbReference type="NCBIfam" id="NF008956">
    <property type="entry name" value="PRK12299.1"/>
    <property type="match status" value="1"/>
</dbReference>
<keyword evidence="4" id="KW-0342">GTP-binding</keyword>
<dbReference type="PRINTS" id="PR00326">
    <property type="entry name" value="GTP1OBG"/>
</dbReference>
<protein>
    <submittedName>
        <fullName evidence="5">Uncharacterized protein</fullName>
    </submittedName>
</protein>
<evidence type="ECO:0000256" key="4">
    <source>
        <dbReference type="ARBA" id="ARBA00023134"/>
    </source>
</evidence>
<dbReference type="AlphaFoldDB" id="A0A8J1U606"/>
<dbReference type="EMBL" id="CAIIXF020000008">
    <property type="protein sequence ID" value="CAH1791867.1"/>
    <property type="molecule type" value="Genomic_DNA"/>
</dbReference>
<dbReference type="GO" id="GO:0000287">
    <property type="term" value="F:magnesium ion binding"/>
    <property type="evidence" value="ECO:0007669"/>
    <property type="project" value="InterPro"/>
</dbReference>
<dbReference type="FunFam" id="2.70.210.12:FF:000001">
    <property type="entry name" value="GTPase Obg"/>
    <property type="match status" value="1"/>
</dbReference>
<dbReference type="PANTHER" id="PTHR11702:SF31">
    <property type="entry name" value="MITOCHONDRIAL RIBOSOME-ASSOCIATED GTPASE 2"/>
    <property type="match status" value="1"/>
</dbReference>
<accession>A0A8J1U606</accession>
<comment type="caution">
    <text evidence="5">The sequence shown here is derived from an EMBL/GenBank/DDBJ whole genome shotgun (WGS) entry which is preliminary data.</text>
</comment>
<dbReference type="GO" id="GO:0042254">
    <property type="term" value="P:ribosome biogenesis"/>
    <property type="evidence" value="ECO:0007669"/>
    <property type="project" value="UniProtKB-UniRule"/>
</dbReference>
<dbReference type="CDD" id="cd01898">
    <property type="entry name" value="Obg"/>
    <property type="match status" value="1"/>
</dbReference>
<keyword evidence="2" id="KW-0690">Ribosome biogenesis</keyword>
<evidence type="ECO:0000256" key="1">
    <source>
        <dbReference type="ARBA" id="ARBA00007699"/>
    </source>
</evidence>
<dbReference type="PIRSF" id="PIRSF002401">
    <property type="entry name" value="GTP_bd_Obg/CgtA"/>
    <property type="match status" value="1"/>
</dbReference>
<organism evidence="5 6">
    <name type="scientific">Owenia fusiformis</name>
    <name type="common">Polychaete worm</name>
    <dbReference type="NCBI Taxonomy" id="6347"/>
    <lineage>
        <taxon>Eukaryota</taxon>
        <taxon>Metazoa</taxon>
        <taxon>Spiralia</taxon>
        <taxon>Lophotrochozoa</taxon>
        <taxon>Annelida</taxon>
        <taxon>Polychaeta</taxon>
        <taxon>Sedentaria</taxon>
        <taxon>Canalipalpata</taxon>
        <taxon>Sabellida</taxon>
        <taxon>Oweniida</taxon>
        <taxon>Oweniidae</taxon>
        <taxon>Owenia</taxon>
    </lineage>
</organism>
<keyword evidence="6" id="KW-1185">Reference proteome</keyword>
<dbReference type="GO" id="GO:0005739">
    <property type="term" value="C:mitochondrion"/>
    <property type="evidence" value="ECO:0007669"/>
    <property type="project" value="TreeGrafter"/>
</dbReference>
<sequence length="372" mass="40816">MLPSCVVRPGLQPMTYLVRSYVARAAKKIKPRSDRPENKHFMDFRRVHLKGGKGGNGMMSFLSLFANEFAGPDGGDGGCGGHVILQADTNVKALNHVKTEYKAADGENGKSKCCHSKNTEHTYVSVPIGTICKDESGSVVADLAKQNAIFVAARGGAGGHGNHYFLSNEKRAPTTHEMGAAGEDKHLLLELRTIAHAGLIGFPNAGKSTLLRAVSRARPKVAAYPFTTLNPHVGIVEYEDMVQVAVADIPGLIEGAHQNRGLGISFLRHIERCLCLLYVIDLSVDEPWTQLDNLKYELEQYSEGLSERRHAIIGNKIDLKKSQDNFELLKARTDLPVIAISAKKLLNIEEVELHLRQLYDNNVSQEQGDEDD</sequence>
<dbReference type="Pfam" id="PF01926">
    <property type="entry name" value="MMR_HSR1"/>
    <property type="match status" value="1"/>
</dbReference>
<dbReference type="Gene3D" id="2.70.210.12">
    <property type="entry name" value="GTP1/OBG domain"/>
    <property type="match status" value="1"/>
</dbReference>
<dbReference type="InterPro" id="IPR036726">
    <property type="entry name" value="GTP1_OBG_dom_sf"/>
</dbReference>
<dbReference type="InterPro" id="IPR027417">
    <property type="entry name" value="P-loop_NTPase"/>
</dbReference>
<dbReference type="GO" id="GO:0005525">
    <property type="term" value="F:GTP binding"/>
    <property type="evidence" value="ECO:0007669"/>
    <property type="project" value="UniProtKB-KW"/>
</dbReference>
<dbReference type="InterPro" id="IPR006073">
    <property type="entry name" value="GTP-bd"/>
</dbReference>
<proteinExistence type="inferred from homology"/>
<dbReference type="SUPFAM" id="SSF82051">
    <property type="entry name" value="Obg GTP-binding protein N-terminal domain"/>
    <property type="match status" value="1"/>
</dbReference>
<dbReference type="PROSITE" id="PS51883">
    <property type="entry name" value="OBG"/>
    <property type="match status" value="1"/>
</dbReference>
<dbReference type="NCBIfam" id="TIGR02729">
    <property type="entry name" value="Obg_CgtA"/>
    <property type="match status" value="1"/>
</dbReference>
<keyword evidence="3" id="KW-0547">Nucleotide-binding</keyword>
<dbReference type="InterPro" id="IPR031167">
    <property type="entry name" value="G_OBG"/>
</dbReference>
<dbReference type="Gene3D" id="3.40.50.300">
    <property type="entry name" value="P-loop containing nucleotide triphosphate hydrolases"/>
    <property type="match status" value="1"/>
</dbReference>
<dbReference type="GO" id="GO:0003924">
    <property type="term" value="F:GTPase activity"/>
    <property type="evidence" value="ECO:0007669"/>
    <property type="project" value="InterPro"/>
</dbReference>
<dbReference type="Pfam" id="PF01018">
    <property type="entry name" value="GTP1_OBG"/>
    <property type="match status" value="1"/>
</dbReference>
<dbReference type="InterPro" id="IPR045086">
    <property type="entry name" value="OBG_GTPase"/>
</dbReference>
<name>A0A8J1U606_OWEFU</name>
<evidence type="ECO:0000256" key="2">
    <source>
        <dbReference type="ARBA" id="ARBA00022517"/>
    </source>
</evidence>
<evidence type="ECO:0000256" key="3">
    <source>
        <dbReference type="ARBA" id="ARBA00022741"/>
    </source>
</evidence>